<dbReference type="AlphaFoldDB" id="A0A1A9VBN9"/>
<name>A0A1A9VBN9_GLOAU</name>
<dbReference type="InterPro" id="IPR011990">
    <property type="entry name" value="TPR-like_helical_dom_sf"/>
</dbReference>
<sequence>MPKKEKYHFNITYDRKELKKHISALAYREARRVNGPIYDVLITELLEDGLTYTAKHFQIEINTEDEYLRENVIRDRLKENPTLLFDIYDKCRIAEKMALLPNYEGLHKTFNLLHQIILTLQTPQNLKYDWLLQDILQIVTRIGEKLGPKSKLADQPLCHIYFSYAKLLSDRFGRHKTSIKYYDMAMKLSVDRNWLAEVRYLKKESCSKITQEVARKKAKSLLEMGRLSMSTDMDRALSFHRKALLILSEGGLAGNRADIICTLLTSAESYVDEKHYRLAHKILEDVENELKLLAPNKYDPMMSLRLALSKAISILNLGDEKESMRYFLKALELSRQLGRKEHEAKAMLNLGKLQELSNQKSWAKASFRKAIQFYSAAGDIKNYRRSTYVLADTMCHSLFPLILDLIKDSQQFCHRYMLRRWKNQMQPFWYCGTMAKLYDAKDDIKCLLHEDVASEFGPALVEI</sequence>
<dbReference type="EnsemblMetazoa" id="GAUT032087-RA">
    <property type="protein sequence ID" value="GAUT032087-PA"/>
    <property type="gene ID" value="GAUT032087"/>
</dbReference>
<keyword evidence="2" id="KW-1185">Reference proteome</keyword>
<evidence type="ECO:0000313" key="2">
    <source>
        <dbReference type="Proteomes" id="UP000078200"/>
    </source>
</evidence>
<proteinExistence type="predicted"/>
<dbReference type="VEuPathDB" id="VectorBase:GAUT032087"/>
<protein>
    <recommendedName>
        <fullName evidence="3">MalT-like TPR region domain-containing protein</fullName>
    </recommendedName>
</protein>
<dbReference type="SUPFAM" id="SSF48452">
    <property type="entry name" value="TPR-like"/>
    <property type="match status" value="1"/>
</dbReference>
<reference evidence="1" key="1">
    <citation type="submission" date="2020-05" db="UniProtKB">
        <authorList>
            <consortium name="EnsemblMetazoa"/>
        </authorList>
    </citation>
    <scope>IDENTIFICATION</scope>
    <source>
        <strain evidence="1">TTRI</strain>
    </source>
</reference>
<dbReference type="Proteomes" id="UP000078200">
    <property type="component" value="Unassembled WGS sequence"/>
</dbReference>
<dbReference type="Gene3D" id="1.25.40.10">
    <property type="entry name" value="Tetratricopeptide repeat domain"/>
    <property type="match status" value="1"/>
</dbReference>
<accession>A0A1A9VBN9</accession>
<organism evidence="1 2">
    <name type="scientific">Glossina austeni</name>
    <name type="common">Savannah tsetse fly</name>
    <dbReference type="NCBI Taxonomy" id="7395"/>
    <lineage>
        <taxon>Eukaryota</taxon>
        <taxon>Metazoa</taxon>
        <taxon>Ecdysozoa</taxon>
        <taxon>Arthropoda</taxon>
        <taxon>Hexapoda</taxon>
        <taxon>Insecta</taxon>
        <taxon>Pterygota</taxon>
        <taxon>Neoptera</taxon>
        <taxon>Endopterygota</taxon>
        <taxon>Diptera</taxon>
        <taxon>Brachycera</taxon>
        <taxon>Muscomorpha</taxon>
        <taxon>Hippoboscoidea</taxon>
        <taxon>Glossinidae</taxon>
        <taxon>Glossina</taxon>
    </lineage>
</organism>
<evidence type="ECO:0000313" key="1">
    <source>
        <dbReference type="EnsemblMetazoa" id="GAUT032087-PA"/>
    </source>
</evidence>
<evidence type="ECO:0008006" key="3">
    <source>
        <dbReference type="Google" id="ProtNLM"/>
    </source>
</evidence>